<evidence type="ECO:0000256" key="1">
    <source>
        <dbReference type="SAM" id="MobiDB-lite"/>
    </source>
</evidence>
<dbReference type="PROSITE" id="PS50940">
    <property type="entry name" value="CHIT_BIND_II"/>
    <property type="match status" value="1"/>
</dbReference>
<keyword evidence="2" id="KW-0732">Signal</keyword>
<dbReference type="PANTHER" id="PTHR22933">
    <property type="entry name" value="FI18007P1-RELATED"/>
    <property type="match status" value="1"/>
</dbReference>
<organism evidence="4 5">
    <name type="scientific">Meganyctiphanes norvegica</name>
    <name type="common">Northern krill</name>
    <name type="synonym">Thysanopoda norvegica</name>
    <dbReference type="NCBI Taxonomy" id="48144"/>
    <lineage>
        <taxon>Eukaryota</taxon>
        <taxon>Metazoa</taxon>
        <taxon>Ecdysozoa</taxon>
        <taxon>Arthropoda</taxon>
        <taxon>Crustacea</taxon>
        <taxon>Multicrustacea</taxon>
        <taxon>Malacostraca</taxon>
        <taxon>Eumalacostraca</taxon>
        <taxon>Eucarida</taxon>
        <taxon>Euphausiacea</taxon>
        <taxon>Euphausiidae</taxon>
        <taxon>Meganyctiphanes</taxon>
    </lineage>
</organism>
<dbReference type="GO" id="GO:0008061">
    <property type="term" value="F:chitin binding"/>
    <property type="evidence" value="ECO:0007669"/>
    <property type="project" value="InterPro"/>
</dbReference>
<feature type="domain" description="Chitin-binding type-2" evidence="3">
    <location>
        <begin position="216"/>
        <end position="283"/>
    </location>
</feature>
<keyword evidence="5" id="KW-1185">Reference proteome</keyword>
<evidence type="ECO:0000259" key="3">
    <source>
        <dbReference type="PROSITE" id="PS50940"/>
    </source>
</evidence>
<feature type="chain" id="PRO_5043707739" description="Chitin-binding type-2 domain-containing protein" evidence="2">
    <location>
        <begin position="16"/>
        <end position="302"/>
    </location>
</feature>
<accession>A0AAV2PN84</accession>
<gene>
    <name evidence="4" type="ORF">MNOR_LOCUS2312</name>
</gene>
<protein>
    <recommendedName>
        <fullName evidence="3">Chitin-binding type-2 domain-containing protein</fullName>
    </recommendedName>
</protein>
<dbReference type="EMBL" id="CAXKWB010000696">
    <property type="protein sequence ID" value="CAL4061889.1"/>
    <property type="molecule type" value="Genomic_DNA"/>
</dbReference>
<dbReference type="InterPro" id="IPR036508">
    <property type="entry name" value="Chitin-bd_dom_sf"/>
</dbReference>
<dbReference type="GO" id="GO:0005576">
    <property type="term" value="C:extracellular region"/>
    <property type="evidence" value="ECO:0007669"/>
    <property type="project" value="InterPro"/>
</dbReference>
<reference evidence="4 5" key="1">
    <citation type="submission" date="2024-05" db="EMBL/GenBank/DDBJ databases">
        <authorList>
            <person name="Wallberg A."/>
        </authorList>
    </citation>
    <scope>NUCLEOTIDE SEQUENCE [LARGE SCALE GENOMIC DNA]</scope>
</reference>
<name>A0AAV2PN84_MEGNR</name>
<sequence>MKVLLLCALVAVAASQFASRPSEVILQRQGNRAILRVPNNFQSSNNFQFGDNAIDLLRGSAGQGSFQQNQQRSQFQQGAVAAARYQQQQQQRQQRQQQQQQQQAAEAAAAQRRQNQFRNQQGQRAPVQPSTILAGAGSGGLVSAVAQVGNSGSIVSQQQQQQQQQAQFQAQQQRQQQQQQQQQYKTNEQFEEVQGVFEPLNLPSGASLLLGSVSTEFSCNSLPYGYYGDEANNCHVFHICYPALFSSGVVETYQYSFMCGEGTQFDQKELACVSYESALPCGETKNYYFINREFGLQHEKTK</sequence>
<proteinExistence type="predicted"/>
<evidence type="ECO:0000313" key="4">
    <source>
        <dbReference type="EMBL" id="CAL4061889.1"/>
    </source>
</evidence>
<dbReference type="PANTHER" id="PTHR22933:SF43">
    <property type="entry name" value="LP10131P"/>
    <property type="match status" value="1"/>
</dbReference>
<feature type="signal peptide" evidence="2">
    <location>
        <begin position="1"/>
        <end position="15"/>
    </location>
</feature>
<feature type="region of interest" description="Disordered" evidence="1">
    <location>
        <begin position="91"/>
        <end position="132"/>
    </location>
</feature>
<dbReference type="InterPro" id="IPR002557">
    <property type="entry name" value="Chitin-bd_dom"/>
</dbReference>
<evidence type="ECO:0000256" key="2">
    <source>
        <dbReference type="SAM" id="SignalP"/>
    </source>
</evidence>
<dbReference type="AlphaFoldDB" id="A0AAV2PN84"/>
<dbReference type="Proteomes" id="UP001497623">
    <property type="component" value="Unassembled WGS sequence"/>
</dbReference>
<dbReference type="SUPFAM" id="SSF57625">
    <property type="entry name" value="Invertebrate chitin-binding proteins"/>
    <property type="match status" value="1"/>
</dbReference>
<dbReference type="InterPro" id="IPR052976">
    <property type="entry name" value="Scoloptoxin-like"/>
</dbReference>
<feature type="compositionally biased region" description="Low complexity" evidence="1">
    <location>
        <begin position="91"/>
        <end position="125"/>
    </location>
</feature>
<comment type="caution">
    <text evidence="4">The sequence shown here is derived from an EMBL/GenBank/DDBJ whole genome shotgun (WGS) entry which is preliminary data.</text>
</comment>
<evidence type="ECO:0000313" key="5">
    <source>
        <dbReference type="Proteomes" id="UP001497623"/>
    </source>
</evidence>